<sequence>SFGGFSDDALYLQRFLHDERWTKDSWDEVSRKMYAEDVKPQLAALLSDCSKALSAATGEGFTYALASPFPHGNVAKWFWGAVVPEGRTIHNDIQMFVAMRWGYVRAGLYLNDQNRERFDRAMSGLSGKEVEASAALAMAEENGVSLCVKIPNISRGKVLPYEKSENTWSKEFSKRREIDLLKGWEVDDDDLRVSEFAEDVLGVFAAIHPLYSIM</sequence>
<name>A0A383DIB6_9ZZZZ</name>
<reference evidence="1" key="1">
    <citation type="submission" date="2018-05" db="EMBL/GenBank/DDBJ databases">
        <authorList>
            <person name="Lanie J.A."/>
            <person name="Ng W.-L."/>
            <person name="Kazmierczak K.M."/>
            <person name="Andrzejewski T.M."/>
            <person name="Davidsen T.M."/>
            <person name="Wayne K.J."/>
            <person name="Tettelin H."/>
            <person name="Glass J.I."/>
            <person name="Rusch D."/>
            <person name="Podicherti R."/>
            <person name="Tsui H.-C.T."/>
            <person name="Winkler M.E."/>
        </authorList>
    </citation>
    <scope>NUCLEOTIDE SEQUENCE</scope>
</reference>
<organism evidence="1">
    <name type="scientific">marine metagenome</name>
    <dbReference type="NCBI Taxonomy" id="408172"/>
    <lineage>
        <taxon>unclassified sequences</taxon>
        <taxon>metagenomes</taxon>
        <taxon>ecological metagenomes</taxon>
    </lineage>
</organism>
<dbReference type="AlphaFoldDB" id="A0A383DIB6"/>
<accession>A0A383DIB6</accession>
<protein>
    <submittedName>
        <fullName evidence="1">Uncharacterized protein</fullName>
    </submittedName>
</protein>
<feature type="non-terminal residue" evidence="1">
    <location>
        <position position="1"/>
    </location>
</feature>
<proteinExistence type="predicted"/>
<gene>
    <name evidence="1" type="ORF">METZ01_LOCUS496849</name>
</gene>
<dbReference type="EMBL" id="UINC01217410">
    <property type="protein sequence ID" value="SVE43995.1"/>
    <property type="molecule type" value="Genomic_DNA"/>
</dbReference>
<evidence type="ECO:0000313" key="1">
    <source>
        <dbReference type="EMBL" id="SVE43995.1"/>
    </source>
</evidence>